<evidence type="ECO:0008006" key="2">
    <source>
        <dbReference type="Google" id="ProtNLM"/>
    </source>
</evidence>
<name>A0A7R9H3S4_TIMCR</name>
<organism evidence="1">
    <name type="scientific">Timema cristinae</name>
    <name type="common">Walking stick</name>
    <dbReference type="NCBI Taxonomy" id="61476"/>
    <lineage>
        <taxon>Eukaryota</taxon>
        <taxon>Metazoa</taxon>
        <taxon>Ecdysozoa</taxon>
        <taxon>Arthropoda</taxon>
        <taxon>Hexapoda</taxon>
        <taxon>Insecta</taxon>
        <taxon>Pterygota</taxon>
        <taxon>Neoptera</taxon>
        <taxon>Polyneoptera</taxon>
        <taxon>Phasmatodea</taxon>
        <taxon>Timematodea</taxon>
        <taxon>Timematoidea</taxon>
        <taxon>Timematidae</taxon>
        <taxon>Timema</taxon>
    </lineage>
</organism>
<dbReference type="GO" id="GO:0009890">
    <property type="term" value="P:negative regulation of biosynthetic process"/>
    <property type="evidence" value="ECO:0007669"/>
    <property type="project" value="InterPro"/>
</dbReference>
<protein>
    <recommendedName>
        <fullName evidence="2">GTP cyclohydrolase 1 feedback regulatory protein</fullName>
    </recommendedName>
</protein>
<proteinExistence type="predicted"/>
<dbReference type="EMBL" id="OC319930">
    <property type="protein sequence ID" value="CAD7406736.1"/>
    <property type="molecule type" value="Genomic_DNA"/>
</dbReference>
<dbReference type="Gene3D" id="3.30.1410.10">
    <property type="entry name" value="GTP cyclohydrolase I feedback regulatory protein GFRP"/>
    <property type="match status" value="1"/>
</dbReference>
<dbReference type="InterPro" id="IPR036717">
    <property type="entry name" value="GFRP_sf"/>
</dbReference>
<sequence length="129" mass="14171">MLSAVRSMLGAVELNTTSALANYATEAGFSKENLFSLYEATEEAFVMSTYWYVAVKGSLHAQDCSVFGLIPAEVEALCKRYSHPKVEVVNGIIIKCQPIQVINTLSELGYKVVCSTGEAEIVWTLQREV</sequence>
<evidence type="ECO:0000313" key="1">
    <source>
        <dbReference type="EMBL" id="CAD7406736.1"/>
    </source>
</evidence>
<dbReference type="AlphaFoldDB" id="A0A7R9H3S4"/>
<gene>
    <name evidence="1" type="ORF">TCEB3V08_LOCUS8669</name>
</gene>
<accession>A0A7R9H3S4</accession>
<reference evidence="1" key="1">
    <citation type="submission" date="2020-11" db="EMBL/GenBank/DDBJ databases">
        <authorList>
            <person name="Tran Van P."/>
        </authorList>
    </citation>
    <scope>NUCLEOTIDE SEQUENCE</scope>
</reference>